<reference evidence="2 3" key="1">
    <citation type="submission" date="2019-05" db="EMBL/GenBank/DDBJ databases">
        <title>Another draft genome of Portunus trituberculatus and its Hox gene families provides insights of decapod evolution.</title>
        <authorList>
            <person name="Jeong J.-H."/>
            <person name="Song I."/>
            <person name="Kim S."/>
            <person name="Choi T."/>
            <person name="Kim D."/>
            <person name="Ryu S."/>
            <person name="Kim W."/>
        </authorList>
    </citation>
    <scope>NUCLEOTIDE SEQUENCE [LARGE SCALE GENOMIC DNA]</scope>
    <source>
        <tissue evidence="2">Muscle</tissue>
    </source>
</reference>
<organism evidence="2 3">
    <name type="scientific">Portunus trituberculatus</name>
    <name type="common">Swimming crab</name>
    <name type="synonym">Neptunus trituberculatus</name>
    <dbReference type="NCBI Taxonomy" id="210409"/>
    <lineage>
        <taxon>Eukaryota</taxon>
        <taxon>Metazoa</taxon>
        <taxon>Ecdysozoa</taxon>
        <taxon>Arthropoda</taxon>
        <taxon>Crustacea</taxon>
        <taxon>Multicrustacea</taxon>
        <taxon>Malacostraca</taxon>
        <taxon>Eumalacostraca</taxon>
        <taxon>Eucarida</taxon>
        <taxon>Decapoda</taxon>
        <taxon>Pleocyemata</taxon>
        <taxon>Brachyura</taxon>
        <taxon>Eubrachyura</taxon>
        <taxon>Portunoidea</taxon>
        <taxon>Portunidae</taxon>
        <taxon>Portuninae</taxon>
        <taxon>Portunus</taxon>
    </lineage>
</organism>
<accession>A0A5B7D410</accession>
<keyword evidence="1" id="KW-0732">Signal</keyword>
<evidence type="ECO:0000256" key="1">
    <source>
        <dbReference type="SAM" id="SignalP"/>
    </source>
</evidence>
<proteinExistence type="predicted"/>
<keyword evidence="3" id="KW-1185">Reference proteome</keyword>
<gene>
    <name evidence="2" type="ORF">E2C01_009213</name>
</gene>
<dbReference type="Proteomes" id="UP000324222">
    <property type="component" value="Unassembled WGS sequence"/>
</dbReference>
<feature type="chain" id="PRO_5022950092" evidence="1">
    <location>
        <begin position="19"/>
        <end position="116"/>
    </location>
</feature>
<dbReference type="EMBL" id="VSRR010000503">
    <property type="protein sequence ID" value="MPC16389.1"/>
    <property type="molecule type" value="Genomic_DNA"/>
</dbReference>
<protein>
    <submittedName>
        <fullName evidence="2">Uncharacterized protein</fullName>
    </submittedName>
</protein>
<feature type="signal peptide" evidence="1">
    <location>
        <begin position="1"/>
        <end position="18"/>
    </location>
</feature>
<name>A0A5B7D410_PORTR</name>
<sequence>MFGTAWLLALYRCVAVESVPENSNGKGVGMERMLILHAPKCTESVLEIDRLCKYYARNIACAPCLVPGAAQDGGKLNLDRTQIMRQGEVTERHVDFVSRRVEESGLEVPPRNFLGI</sequence>
<comment type="caution">
    <text evidence="2">The sequence shown here is derived from an EMBL/GenBank/DDBJ whole genome shotgun (WGS) entry which is preliminary data.</text>
</comment>
<evidence type="ECO:0000313" key="2">
    <source>
        <dbReference type="EMBL" id="MPC16389.1"/>
    </source>
</evidence>
<evidence type="ECO:0000313" key="3">
    <source>
        <dbReference type="Proteomes" id="UP000324222"/>
    </source>
</evidence>
<dbReference type="AlphaFoldDB" id="A0A5B7D410"/>